<reference evidence="2 3" key="1">
    <citation type="submission" date="2018-09" db="EMBL/GenBank/DDBJ databases">
        <title>Genomic Encyclopedia of Archaeal and Bacterial Type Strains, Phase II (KMG-II): from individual species to whole genera.</title>
        <authorList>
            <person name="Goeker M."/>
        </authorList>
    </citation>
    <scope>NUCLEOTIDE SEQUENCE [LARGE SCALE GENOMIC DNA]</scope>
    <source>
        <strain evidence="2 3">DSM 11458</strain>
    </source>
</reference>
<accession>A0A420DPS7</accession>
<dbReference type="EMBL" id="RAQK01000001">
    <property type="protein sequence ID" value="RKE96163.1"/>
    <property type="molecule type" value="Genomic_DNA"/>
</dbReference>
<dbReference type="RefSeq" id="WP_025063113.1">
    <property type="nucleotide sequence ID" value="NZ_RAQK01000001.1"/>
</dbReference>
<keyword evidence="1" id="KW-0812">Transmembrane</keyword>
<dbReference type="Proteomes" id="UP000284407">
    <property type="component" value="Unassembled WGS sequence"/>
</dbReference>
<evidence type="ECO:0000256" key="1">
    <source>
        <dbReference type="SAM" id="Phobius"/>
    </source>
</evidence>
<gene>
    <name evidence="2" type="ORF">C8N30_0716</name>
</gene>
<sequence length="128" mass="14094">MAQFAFLLLALIGPAIMTFSYRHKGRGEKYLKLIFNFGLLVALATAVTLVLIPVPEGTLWLEQQVQSTLNNPVAGSTREMLSILCCFILGAAAMSFFFAKIRNEHTSDGQRTTVVQAEHEHADNLIPS</sequence>
<keyword evidence="1" id="KW-1133">Transmembrane helix</keyword>
<evidence type="ECO:0000313" key="3">
    <source>
        <dbReference type="Proteomes" id="UP000284407"/>
    </source>
</evidence>
<evidence type="ECO:0000313" key="2">
    <source>
        <dbReference type="EMBL" id="RKE96163.1"/>
    </source>
</evidence>
<keyword evidence="1" id="KW-0472">Membrane</keyword>
<feature type="transmembrane region" description="Helical" evidence="1">
    <location>
        <begin position="6"/>
        <end position="21"/>
    </location>
</feature>
<feature type="transmembrane region" description="Helical" evidence="1">
    <location>
        <begin position="80"/>
        <end position="99"/>
    </location>
</feature>
<organism evidence="2 3">
    <name type="scientific">Sulfitobacter guttiformis</name>
    <dbReference type="NCBI Taxonomy" id="74349"/>
    <lineage>
        <taxon>Bacteria</taxon>
        <taxon>Pseudomonadati</taxon>
        <taxon>Pseudomonadota</taxon>
        <taxon>Alphaproteobacteria</taxon>
        <taxon>Rhodobacterales</taxon>
        <taxon>Roseobacteraceae</taxon>
        <taxon>Sulfitobacter</taxon>
    </lineage>
</organism>
<keyword evidence="3" id="KW-1185">Reference proteome</keyword>
<proteinExistence type="predicted"/>
<comment type="caution">
    <text evidence="2">The sequence shown here is derived from an EMBL/GenBank/DDBJ whole genome shotgun (WGS) entry which is preliminary data.</text>
</comment>
<name>A0A420DPS7_9RHOB</name>
<feature type="transmembrane region" description="Helical" evidence="1">
    <location>
        <begin position="33"/>
        <end position="52"/>
    </location>
</feature>
<dbReference type="AlphaFoldDB" id="A0A420DPS7"/>
<protein>
    <submittedName>
        <fullName evidence="2">Uncharacterized protein</fullName>
    </submittedName>
</protein>